<dbReference type="InterPro" id="IPR015224">
    <property type="entry name" value="Talin_cent"/>
</dbReference>
<dbReference type="InterPro" id="IPR014352">
    <property type="entry name" value="FERM/acyl-CoA-bd_prot_sf"/>
</dbReference>
<dbReference type="SUPFAM" id="SSF109885">
    <property type="entry name" value="I/LWEQ domain"/>
    <property type="match status" value="2"/>
</dbReference>
<protein>
    <recommendedName>
        <fullName evidence="4">FERM domain-containing protein</fullName>
    </recommendedName>
</protein>
<dbReference type="InterPro" id="IPR036476">
    <property type="entry name" value="Talin_cent_sf"/>
</dbReference>
<dbReference type="CDD" id="cd14473">
    <property type="entry name" value="FERM_B-lobe"/>
    <property type="match status" value="1"/>
</dbReference>
<evidence type="ECO:0000259" key="4">
    <source>
        <dbReference type="PROSITE" id="PS50057"/>
    </source>
</evidence>
<comment type="caution">
    <text evidence="5">The sequence shown here is derived from an EMBL/GenBank/DDBJ whole genome shotgun (WGS) entry which is preliminary data.</text>
</comment>
<evidence type="ECO:0000313" key="5">
    <source>
        <dbReference type="EMBL" id="KAG7312567.1"/>
    </source>
</evidence>
<dbReference type="Pfam" id="PF25177">
    <property type="entry name" value="Talin_VBS2"/>
    <property type="match status" value="1"/>
</dbReference>
<dbReference type="Gene3D" id="3.10.20.90">
    <property type="entry name" value="Phosphatidylinositol 3-kinase Catalytic Subunit, Chain A, domain 1"/>
    <property type="match status" value="2"/>
</dbReference>
<dbReference type="SMART" id="SM00295">
    <property type="entry name" value="B41"/>
    <property type="match status" value="1"/>
</dbReference>
<dbReference type="Gene3D" id="1.20.120.230">
    <property type="entry name" value="Alpha-catenin/vinculin-like"/>
    <property type="match status" value="3"/>
</dbReference>
<dbReference type="Pfam" id="PF21896">
    <property type="entry name" value="Talin_IBS2B"/>
    <property type="match status" value="1"/>
</dbReference>
<dbReference type="InterPro" id="IPR011993">
    <property type="entry name" value="PH-like_dom_sf"/>
</dbReference>
<dbReference type="InterPro" id="IPR018979">
    <property type="entry name" value="FERM_N"/>
</dbReference>
<dbReference type="CDD" id="cd17089">
    <property type="entry name" value="FERM_F0_TLN"/>
    <property type="match status" value="1"/>
</dbReference>
<gene>
    <name evidence="5" type="ORF">JYU34_000866</name>
</gene>
<evidence type="ECO:0000256" key="2">
    <source>
        <dbReference type="ARBA" id="ARBA00022490"/>
    </source>
</evidence>
<dbReference type="InterPro" id="IPR054082">
    <property type="entry name" value="Talin_IBS2B"/>
</dbReference>
<dbReference type="InterPro" id="IPR019748">
    <property type="entry name" value="FERM_central"/>
</dbReference>
<dbReference type="Gene3D" id="1.20.80.10">
    <property type="match status" value="1"/>
</dbReference>
<dbReference type="PANTHER" id="PTHR19981">
    <property type="entry name" value="TALIN"/>
    <property type="match status" value="1"/>
</dbReference>
<dbReference type="SUPFAM" id="SSF47031">
    <property type="entry name" value="Second domain of FERM"/>
    <property type="match status" value="1"/>
</dbReference>
<dbReference type="PROSITE" id="PS50057">
    <property type="entry name" value="FERM_3"/>
    <property type="match status" value="1"/>
</dbReference>
<dbReference type="Pfam" id="PF09379">
    <property type="entry name" value="FERM_N"/>
    <property type="match status" value="1"/>
</dbReference>
<evidence type="ECO:0000256" key="1">
    <source>
        <dbReference type="ARBA" id="ARBA00004496"/>
    </source>
</evidence>
<dbReference type="InterPro" id="IPR032425">
    <property type="entry name" value="FERM_f0"/>
</dbReference>
<organism evidence="5 6">
    <name type="scientific">Plutella xylostella</name>
    <name type="common">Diamondback moth</name>
    <name type="synonym">Plutella maculipennis</name>
    <dbReference type="NCBI Taxonomy" id="51655"/>
    <lineage>
        <taxon>Eukaryota</taxon>
        <taxon>Metazoa</taxon>
        <taxon>Ecdysozoa</taxon>
        <taxon>Arthropoda</taxon>
        <taxon>Hexapoda</taxon>
        <taxon>Insecta</taxon>
        <taxon>Pterygota</taxon>
        <taxon>Neoptera</taxon>
        <taxon>Endopterygota</taxon>
        <taxon>Lepidoptera</taxon>
        <taxon>Glossata</taxon>
        <taxon>Ditrysia</taxon>
        <taxon>Yponomeutoidea</taxon>
        <taxon>Plutellidae</taxon>
        <taxon>Plutella</taxon>
    </lineage>
</organism>
<reference evidence="5 6" key="1">
    <citation type="submission" date="2021-06" db="EMBL/GenBank/DDBJ databases">
        <title>A haploid diamondback moth (Plutella xylostella L.) genome assembly resolves 31 chromosomes and identifies a diamide resistance mutation.</title>
        <authorList>
            <person name="Ward C.M."/>
            <person name="Perry K.D."/>
            <person name="Baker G."/>
            <person name="Powis K."/>
            <person name="Heckel D.G."/>
            <person name="Baxter S.W."/>
        </authorList>
    </citation>
    <scope>NUCLEOTIDE SEQUENCE [LARGE SCALE GENOMIC DNA]</scope>
    <source>
        <strain evidence="5 6">LV</strain>
        <tissue evidence="5">Single pupa</tissue>
    </source>
</reference>
<dbReference type="Pfam" id="PF02174">
    <property type="entry name" value="IRS"/>
    <property type="match status" value="1"/>
</dbReference>
<dbReference type="InterPro" id="IPR035964">
    <property type="entry name" value="I/LWEQ_dom_sf"/>
</dbReference>
<dbReference type="PANTHER" id="PTHR19981:SF1">
    <property type="entry name" value="RHEA, ISOFORM B"/>
    <property type="match status" value="1"/>
</dbReference>
<keyword evidence="3" id="KW-0175">Coiled coil</keyword>
<feature type="domain" description="FERM" evidence="4">
    <location>
        <begin position="89"/>
        <end position="413"/>
    </location>
</feature>
<dbReference type="InterPro" id="IPR035963">
    <property type="entry name" value="FERM_2"/>
</dbReference>
<sequence>MATLSLKISLEGGAVVKTMQFDPSSSVYDACRLIREKILEAGTGDPKQYGLFLTSDNDTKKGIWLEASRSLDYYILRSGDLLHYGNKTRNLRVRMLDGTVKTLLVDDSQIVANLMVVICTKIGITNYDEYGLVREEQKEEGDPCEKGNYGTLTMRRKHQEKDRDAKMDQLRKKLRTDDEVNWVEPSQTLGEQGIQPSETVLLRRRLFYSDRNVDSRDPVQLNLLYVQARDAILAGTHPITMEKACEFAGIQCQIQFGDHKEDKHTPGFLDLKEFLPASYVKVKGVEKKVLKQHRQHSGLSELEAKVLYTKSARALPTYGVAFFLVKEKMKGKNKLVPRLLGVRADSVLRLDERTKETLQSWPLTTVRRWCASPNTFTLDFGDYSDQYYSVQTTEAEQILQVIAGYIDIILRRQRAKEHLGVEGDEGSAMLEDAVAPSKANIIQHDTYKSGKVNTESVAKPAVLRPGAEGAKPFAVGHVTGAQQTTVSGQIITGHAPPAASQGQQTKVTSVLTEPQRALSSTITSGYEIIKHTEESLTVATLPELGDDAASQKWRLQTTDTSRQLVTSQIAAMNAATAQIVTLTSGTTEEVDHTAVGAAITTITSNLPPLSSRVALLAALAPDGAPLLDAARSLCRAFTELLTAADPQGSKPRQNLLNAASKVGEASTGVLHTIGEETEEDKETQDILLSLAKAVANTTAALVLKAKHVAASCGEPGAQGGIIACATHAALATSQLVAAAKVVAPTLDNPACKEQLNNACRQVTAAVQRLLAACEAAGGGRDELLAAADQLTDALDRLQEHANMDRNRATAYSTTTVEHVMSAYERLSAAHSQPEVLQRARELGHATATLITDIKTEAESKPSDAQRRLLAAAKLLADATARMVEAARQCATSPEDREKQEALRRAAEELRFITADYAQGQDIVRSQIARLSQSAMQTASSAGQLAAAAHSATTYNTNTYTQETLLEECKLLTSQVPRVVDAVKVSSLREGSAAAQLDLISACDSLLQTLDRAQWSRQITVGS</sequence>
<dbReference type="Pfam" id="PF21692">
    <property type="entry name" value="Talin_R4"/>
    <property type="match status" value="1"/>
</dbReference>
<accession>A0ABQ7R5I7</accession>
<dbReference type="Pfam" id="PF09141">
    <property type="entry name" value="Talin_middle"/>
    <property type="match status" value="1"/>
</dbReference>
<name>A0ABQ7R5I7_PLUXY</name>
<dbReference type="Gene3D" id="1.20.1420.10">
    <property type="entry name" value="Talin, central domain"/>
    <property type="match status" value="1"/>
</dbReference>
<dbReference type="Proteomes" id="UP000823941">
    <property type="component" value="Chromosome 2"/>
</dbReference>
<dbReference type="CDD" id="cd17090">
    <property type="entry name" value="FERM_F1_TLN"/>
    <property type="match status" value="1"/>
</dbReference>
<proteinExistence type="predicted"/>
<keyword evidence="2" id="KW-0963">Cytoplasm</keyword>
<feature type="coiled-coil region" evidence="3">
    <location>
        <begin position="752"/>
        <end position="807"/>
    </location>
</feature>
<dbReference type="SUPFAM" id="SSF109880">
    <property type="entry name" value="A middle domain of Talin 1"/>
    <property type="match status" value="1"/>
</dbReference>
<dbReference type="Gene3D" id="2.30.29.30">
    <property type="entry name" value="Pleckstrin-homology domain (PH domain)/Phosphotyrosine-binding domain (PTB)"/>
    <property type="match status" value="1"/>
</dbReference>
<dbReference type="Pfam" id="PF16511">
    <property type="entry name" value="FERM_f0"/>
    <property type="match status" value="1"/>
</dbReference>
<dbReference type="InterPro" id="IPR049108">
    <property type="entry name" value="Talin_R4"/>
</dbReference>
<dbReference type="SMART" id="SM01244">
    <property type="entry name" value="IRS"/>
    <property type="match status" value="1"/>
</dbReference>
<dbReference type="InterPro" id="IPR057346">
    <property type="entry name" value="Talin1/2_VBS2"/>
</dbReference>
<evidence type="ECO:0000313" key="6">
    <source>
        <dbReference type="Proteomes" id="UP000823941"/>
    </source>
</evidence>
<dbReference type="InterPro" id="IPR019749">
    <property type="entry name" value="Band_41_domain"/>
</dbReference>
<dbReference type="CDD" id="cd10569">
    <property type="entry name" value="FERM_C_Talin"/>
    <property type="match status" value="1"/>
</dbReference>
<keyword evidence="6" id="KW-1185">Reference proteome</keyword>
<evidence type="ECO:0000256" key="3">
    <source>
        <dbReference type="SAM" id="Coils"/>
    </source>
</evidence>
<dbReference type="EMBL" id="JAHIBW010000002">
    <property type="protein sequence ID" value="KAG7312567.1"/>
    <property type="molecule type" value="Genomic_DNA"/>
</dbReference>
<dbReference type="InterPro" id="IPR000299">
    <property type="entry name" value="FERM_domain"/>
</dbReference>
<dbReference type="SUPFAM" id="SSF50729">
    <property type="entry name" value="PH domain-like"/>
    <property type="match status" value="1"/>
</dbReference>
<comment type="subcellular location">
    <subcellularLocation>
        <location evidence="1">Cytoplasm</location>
    </subcellularLocation>
</comment>
<dbReference type="InterPro" id="IPR002404">
    <property type="entry name" value="IRS_PTB"/>
</dbReference>